<organism evidence="2 3">
    <name type="scientific">Thermomonospora umbrina</name>
    <dbReference type="NCBI Taxonomy" id="111806"/>
    <lineage>
        <taxon>Bacteria</taxon>
        <taxon>Bacillati</taxon>
        <taxon>Actinomycetota</taxon>
        <taxon>Actinomycetes</taxon>
        <taxon>Streptosporangiales</taxon>
        <taxon>Thermomonosporaceae</taxon>
        <taxon>Thermomonospora</taxon>
    </lineage>
</organism>
<reference evidence="2 3" key="1">
    <citation type="submission" date="2018-08" db="EMBL/GenBank/DDBJ databases">
        <title>Sequencing the genomes of 1000 actinobacteria strains.</title>
        <authorList>
            <person name="Klenk H.-P."/>
        </authorList>
    </citation>
    <scope>NUCLEOTIDE SEQUENCE [LARGE SCALE GENOMIC DNA]</scope>
    <source>
        <strain evidence="2 3">DSM 43927</strain>
    </source>
</reference>
<dbReference type="RefSeq" id="WP_116021176.1">
    <property type="nucleotide sequence ID" value="NZ_QTTT01000001.1"/>
</dbReference>
<proteinExistence type="predicted"/>
<name>A0A3D9SRX4_9ACTN</name>
<feature type="chain" id="PRO_5017608712" evidence="1">
    <location>
        <begin position="28"/>
        <end position="102"/>
    </location>
</feature>
<dbReference type="EMBL" id="QTTT01000001">
    <property type="protein sequence ID" value="REE95364.1"/>
    <property type="molecule type" value="Genomic_DNA"/>
</dbReference>
<protein>
    <submittedName>
        <fullName evidence="2">Uncharacterized protein</fullName>
    </submittedName>
</protein>
<evidence type="ECO:0000313" key="2">
    <source>
        <dbReference type="EMBL" id="REE95364.1"/>
    </source>
</evidence>
<evidence type="ECO:0000256" key="1">
    <source>
        <dbReference type="SAM" id="SignalP"/>
    </source>
</evidence>
<evidence type="ECO:0000313" key="3">
    <source>
        <dbReference type="Proteomes" id="UP000256661"/>
    </source>
</evidence>
<keyword evidence="1" id="KW-0732">Signal</keyword>
<dbReference type="AlphaFoldDB" id="A0A3D9SRX4"/>
<dbReference type="Proteomes" id="UP000256661">
    <property type="component" value="Unassembled WGS sequence"/>
</dbReference>
<accession>A0A3D9SRX4</accession>
<feature type="signal peptide" evidence="1">
    <location>
        <begin position="1"/>
        <end position="27"/>
    </location>
</feature>
<keyword evidence="3" id="KW-1185">Reference proteome</keyword>
<comment type="caution">
    <text evidence="2">The sequence shown here is derived from an EMBL/GenBank/DDBJ whole genome shotgun (WGS) entry which is preliminary data.</text>
</comment>
<sequence length="102" mass="10823">MRKLPTLLTLAFVTPAAFLGLGSTASAAVPMGGGGYHSSCGCGHSHGHHAYGYGHHGHGHYSYGYGYGHYSKRHCGKKHGIHSVFGFGHDDHKCGLLSDELF</sequence>
<gene>
    <name evidence="2" type="ORF">DFJ69_0751</name>
</gene>